<evidence type="ECO:0000256" key="1">
    <source>
        <dbReference type="SAM" id="MobiDB-lite"/>
    </source>
</evidence>
<reference evidence="3 4" key="1">
    <citation type="submission" date="2019-02" db="EMBL/GenBank/DDBJ databases">
        <title>Draft genome sequence of Amycolatopsis sp. 8-3EHSu isolated from roots of Suaeda maritima.</title>
        <authorList>
            <person name="Duangmal K."/>
            <person name="Chantavorakit T."/>
        </authorList>
    </citation>
    <scope>NUCLEOTIDE SEQUENCE [LARGE SCALE GENOMIC DNA]</scope>
    <source>
        <strain evidence="3 4">8-3EHSu</strain>
    </source>
</reference>
<dbReference type="InterPro" id="IPR032466">
    <property type="entry name" value="Metal_Hydrolase"/>
</dbReference>
<name>A0A4Q7JCW8_9PSEU</name>
<comment type="caution">
    <text evidence="3">The sequence shown here is derived from an EMBL/GenBank/DDBJ whole genome shotgun (WGS) entry which is preliminary data.</text>
</comment>
<accession>A0A4Q7JCW8</accession>
<feature type="domain" description="Amidohydrolase-related" evidence="2">
    <location>
        <begin position="32"/>
        <end position="291"/>
    </location>
</feature>
<dbReference type="PANTHER" id="PTHR35563">
    <property type="entry name" value="BARREL METAL-DEPENDENT HYDROLASE, PUTATIVE (AFU_ORTHOLOGUE AFUA_1G16240)-RELATED"/>
    <property type="match status" value="1"/>
</dbReference>
<evidence type="ECO:0000259" key="2">
    <source>
        <dbReference type="Pfam" id="PF04909"/>
    </source>
</evidence>
<protein>
    <submittedName>
        <fullName evidence="3">GntR family transcriptional regulator</fullName>
    </submittedName>
</protein>
<dbReference type="InterPro" id="IPR006680">
    <property type="entry name" value="Amidohydro-rel"/>
</dbReference>
<dbReference type="Gene3D" id="3.20.20.140">
    <property type="entry name" value="Metal-dependent hydrolases"/>
    <property type="match status" value="1"/>
</dbReference>
<dbReference type="SUPFAM" id="SSF51556">
    <property type="entry name" value="Metallo-dependent hydrolases"/>
    <property type="match status" value="1"/>
</dbReference>
<proteinExistence type="predicted"/>
<dbReference type="Pfam" id="PF04909">
    <property type="entry name" value="Amidohydro_2"/>
    <property type="match status" value="1"/>
</dbReference>
<evidence type="ECO:0000313" key="4">
    <source>
        <dbReference type="Proteomes" id="UP000292003"/>
    </source>
</evidence>
<dbReference type="Proteomes" id="UP000292003">
    <property type="component" value="Unassembled WGS sequence"/>
</dbReference>
<sequence>MRHPVRSCSRGRVAAGRGGRGHGRAGTVVTGVDVHAHVLAEDTVAVTGAGYRPFAAPVGDYLRHLGAVGLSRGVLVNPSAYGQDHTVLLAALRAHPDRLRGVAVLPSTVESSTVEELHAAGVRAVRVQDRLAGGLPVAELPAWLPRLAELGWHAEVWTDLAEHGDTVLAAVESARVPVLLDHLGNLPPGDEGTATLLRLLDAGPCWVTLSGAYRLAPGLAEAGAAARLADRVAAVLDAAPDRVVWGSDWPYVAPPGPVPAAADHRAVLDAWLPDPRVRERVLQDNPAVLYDWG</sequence>
<organism evidence="3 4">
    <name type="scientific">Amycolatopsis suaedae</name>
    <dbReference type="NCBI Taxonomy" id="2510978"/>
    <lineage>
        <taxon>Bacteria</taxon>
        <taxon>Bacillati</taxon>
        <taxon>Actinomycetota</taxon>
        <taxon>Actinomycetes</taxon>
        <taxon>Pseudonocardiales</taxon>
        <taxon>Pseudonocardiaceae</taxon>
        <taxon>Amycolatopsis</taxon>
    </lineage>
</organism>
<evidence type="ECO:0000313" key="3">
    <source>
        <dbReference type="EMBL" id="RZQ65750.1"/>
    </source>
</evidence>
<feature type="region of interest" description="Disordered" evidence="1">
    <location>
        <begin position="1"/>
        <end position="25"/>
    </location>
</feature>
<dbReference type="EMBL" id="SFCC01000001">
    <property type="protein sequence ID" value="RZQ65750.1"/>
    <property type="molecule type" value="Genomic_DNA"/>
</dbReference>
<dbReference type="GO" id="GO:0016787">
    <property type="term" value="F:hydrolase activity"/>
    <property type="evidence" value="ECO:0007669"/>
    <property type="project" value="InterPro"/>
</dbReference>
<gene>
    <name evidence="3" type="ORF">EWH70_01295</name>
</gene>
<dbReference type="OrthoDB" id="5450317at2"/>
<dbReference type="InterPro" id="IPR052358">
    <property type="entry name" value="Aro_Compnd_Degr_Hydrolases"/>
</dbReference>
<dbReference type="PANTHER" id="PTHR35563:SF2">
    <property type="entry name" value="BARREL METAL-DEPENDENT HYDROLASE, PUTATIVE (AFU_ORTHOLOGUE AFUA_1G16240)-RELATED"/>
    <property type="match status" value="1"/>
</dbReference>
<dbReference type="AlphaFoldDB" id="A0A4Q7JCW8"/>
<keyword evidence="4" id="KW-1185">Reference proteome</keyword>